<dbReference type="SUPFAM" id="SSF53448">
    <property type="entry name" value="Nucleotide-diphospho-sugar transferases"/>
    <property type="match status" value="1"/>
</dbReference>
<dbReference type="Proteomes" id="UP001139028">
    <property type="component" value="Unassembled WGS sequence"/>
</dbReference>
<dbReference type="InterPro" id="IPR029044">
    <property type="entry name" value="Nucleotide-diphossugar_trans"/>
</dbReference>
<name>A0A9X2J761_9GAMM</name>
<protein>
    <recommendedName>
        <fullName evidence="3">Glycosyl transferase family 2</fullName>
    </recommendedName>
</protein>
<dbReference type="RefSeq" id="WP_252469944.1">
    <property type="nucleotide sequence ID" value="NZ_JALBWM010000063.1"/>
</dbReference>
<dbReference type="Gene3D" id="3.90.550.10">
    <property type="entry name" value="Spore Coat Polysaccharide Biosynthesis Protein SpsA, Chain A"/>
    <property type="match status" value="1"/>
</dbReference>
<dbReference type="AlphaFoldDB" id="A0A9X2J761"/>
<organism evidence="1 2">
    <name type="scientific">Microbulbifer okhotskensis</name>
    <dbReference type="NCBI Taxonomy" id="2926617"/>
    <lineage>
        <taxon>Bacteria</taxon>
        <taxon>Pseudomonadati</taxon>
        <taxon>Pseudomonadota</taxon>
        <taxon>Gammaproteobacteria</taxon>
        <taxon>Cellvibrionales</taxon>
        <taxon>Microbulbiferaceae</taxon>
        <taxon>Microbulbifer</taxon>
    </lineage>
</organism>
<keyword evidence="2" id="KW-1185">Reference proteome</keyword>
<proteinExistence type="predicted"/>
<gene>
    <name evidence="1" type="ORF">MO867_13990</name>
</gene>
<evidence type="ECO:0000313" key="1">
    <source>
        <dbReference type="EMBL" id="MCO1335445.1"/>
    </source>
</evidence>
<reference evidence="1" key="1">
    <citation type="journal article" date="2022" name="Arch. Microbiol.">
        <title>Microbulbifer okhotskensis sp. nov., isolated from a deep bottom sediment of the Okhotsk Sea.</title>
        <authorList>
            <person name="Romanenko L."/>
            <person name="Kurilenko V."/>
            <person name="Otstavnykh N."/>
            <person name="Velansky P."/>
            <person name="Isaeva M."/>
            <person name="Mikhailov V."/>
        </authorList>
    </citation>
    <scope>NUCLEOTIDE SEQUENCE</scope>
    <source>
        <strain evidence="1">OS29</strain>
    </source>
</reference>
<comment type="caution">
    <text evidence="1">The sequence shown here is derived from an EMBL/GenBank/DDBJ whole genome shotgun (WGS) entry which is preliminary data.</text>
</comment>
<evidence type="ECO:0008006" key="3">
    <source>
        <dbReference type="Google" id="ProtNLM"/>
    </source>
</evidence>
<sequence>MFKDFSAKRNKKNRINNNLKLDALFRVRILEQSALVSSDSGVGNSEKHNIVISLTSYDKRIHDLYLCIESLFQQSLKADLIVLWLSLKDFPGRVLPSLLRRQMERGLQVEFVDEDLGPYTKYFYAFKKFPDSLIVTVDDDILYPVDMVDMLYQSYLKDPDHIYCHRSHRIEVDKQGNVLPYNKWRTTRDSWRGDMNITPSYRVFPTGVGGVLYYPGALHPDALNKEKFMKLCPKADDIWLKAMSLRQGIRCARVEDVRFWRDRFLTIPGGQATGLKKQNLKGRCGNDYKIRTVFSEYNLSNILME</sequence>
<evidence type="ECO:0000313" key="2">
    <source>
        <dbReference type="Proteomes" id="UP001139028"/>
    </source>
</evidence>
<dbReference type="EMBL" id="JALBWM010000063">
    <property type="protein sequence ID" value="MCO1335445.1"/>
    <property type="molecule type" value="Genomic_DNA"/>
</dbReference>
<accession>A0A9X2J761</accession>